<evidence type="ECO:0000256" key="2">
    <source>
        <dbReference type="SAM" id="SignalP"/>
    </source>
</evidence>
<name>A0A4Z1E623_9HELO</name>
<organism evidence="3 4">
    <name type="scientific">Botrytis tulipae</name>
    <dbReference type="NCBI Taxonomy" id="87230"/>
    <lineage>
        <taxon>Eukaryota</taxon>
        <taxon>Fungi</taxon>
        <taxon>Dikarya</taxon>
        <taxon>Ascomycota</taxon>
        <taxon>Pezizomycotina</taxon>
        <taxon>Leotiomycetes</taxon>
        <taxon>Helotiales</taxon>
        <taxon>Sclerotiniaceae</taxon>
        <taxon>Botrytis</taxon>
    </lineage>
</organism>
<dbReference type="EMBL" id="PQXH01000264">
    <property type="protein sequence ID" value="TGO07564.1"/>
    <property type="molecule type" value="Genomic_DNA"/>
</dbReference>
<feature type="chain" id="PRO_5021488846" evidence="2">
    <location>
        <begin position="18"/>
        <end position="79"/>
    </location>
</feature>
<dbReference type="AlphaFoldDB" id="A0A4Z1E623"/>
<accession>A0A4Z1E623</accession>
<feature type="signal peptide" evidence="2">
    <location>
        <begin position="1"/>
        <end position="17"/>
    </location>
</feature>
<keyword evidence="2" id="KW-0732">Signal</keyword>
<comment type="caution">
    <text evidence="3">The sequence shown here is derived from an EMBL/GenBank/DDBJ whole genome shotgun (WGS) entry which is preliminary data.</text>
</comment>
<keyword evidence="4" id="KW-1185">Reference proteome</keyword>
<dbReference type="OrthoDB" id="3554835at2759"/>
<feature type="region of interest" description="Disordered" evidence="1">
    <location>
        <begin position="24"/>
        <end position="57"/>
    </location>
</feature>
<sequence length="79" mass="8967">MHYSKLMIIALVGYASGRAILLENPSSSSKRGDDIPDYKRSEDLLEHKRNDNGDYKRGDDIAFAKRQTLLDELLELLEG</sequence>
<gene>
    <name evidence="3" type="ORF">BTUL_0265g00130</name>
</gene>
<proteinExistence type="predicted"/>
<protein>
    <submittedName>
        <fullName evidence="3">Uncharacterized protein</fullName>
    </submittedName>
</protein>
<evidence type="ECO:0000313" key="4">
    <source>
        <dbReference type="Proteomes" id="UP000297777"/>
    </source>
</evidence>
<evidence type="ECO:0000313" key="3">
    <source>
        <dbReference type="EMBL" id="TGO07564.1"/>
    </source>
</evidence>
<reference evidence="3 4" key="1">
    <citation type="submission" date="2017-12" db="EMBL/GenBank/DDBJ databases">
        <title>Comparative genomics of Botrytis spp.</title>
        <authorList>
            <person name="Valero-Jimenez C.A."/>
            <person name="Tapia P."/>
            <person name="Veloso J."/>
            <person name="Silva-Moreno E."/>
            <person name="Staats M."/>
            <person name="Valdes J.H."/>
            <person name="Van Kan J.A.L."/>
        </authorList>
    </citation>
    <scope>NUCLEOTIDE SEQUENCE [LARGE SCALE GENOMIC DNA]</scope>
    <source>
        <strain evidence="3 4">Bt9001</strain>
    </source>
</reference>
<feature type="compositionally biased region" description="Basic and acidic residues" evidence="1">
    <location>
        <begin position="30"/>
        <end position="57"/>
    </location>
</feature>
<evidence type="ECO:0000256" key="1">
    <source>
        <dbReference type="SAM" id="MobiDB-lite"/>
    </source>
</evidence>
<dbReference type="Proteomes" id="UP000297777">
    <property type="component" value="Unassembled WGS sequence"/>
</dbReference>